<comment type="caution">
    <text evidence="2">The sequence shown here is derived from an EMBL/GenBank/DDBJ whole genome shotgun (WGS) entry which is preliminary data.</text>
</comment>
<feature type="non-terminal residue" evidence="2">
    <location>
        <position position="1"/>
    </location>
</feature>
<feature type="region of interest" description="Disordered" evidence="1">
    <location>
        <begin position="1"/>
        <end position="59"/>
    </location>
</feature>
<evidence type="ECO:0000256" key="1">
    <source>
        <dbReference type="SAM" id="MobiDB-lite"/>
    </source>
</evidence>
<dbReference type="Proteomes" id="UP000499080">
    <property type="component" value="Unassembled WGS sequence"/>
</dbReference>
<name>A0A4Y2MFX8_ARAVE</name>
<dbReference type="EMBL" id="BGPR01204265">
    <property type="protein sequence ID" value="GBN26038.1"/>
    <property type="molecule type" value="Genomic_DNA"/>
</dbReference>
<sequence>PPLRRRLQHPQEAQEQRPARGHRQPAGPQAGGSARQGQERRGLLRPLRQRSGRPEIVER</sequence>
<keyword evidence="3" id="KW-1185">Reference proteome</keyword>
<evidence type="ECO:0000313" key="3">
    <source>
        <dbReference type="Proteomes" id="UP000499080"/>
    </source>
</evidence>
<reference evidence="2 3" key="1">
    <citation type="journal article" date="2019" name="Sci. Rep.">
        <title>Orb-weaving spider Araneus ventricosus genome elucidates the spidroin gene catalogue.</title>
        <authorList>
            <person name="Kono N."/>
            <person name="Nakamura H."/>
            <person name="Ohtoshi R."/>
            <person name="Moran D.A.P."/>
            <person name="Shinohara A."/>
            <person name="Yoshida Y."/>
            <person name="Fujiwara M."/>
            <person name="Mori M."/>
            <person name="Tomita M."/>
            <person name="Arakawa K."/>
        </authorList>
    </citation>
    <scope>NUCLEOTIDE SEQUENCE [LARGE SCALE GENOMIC DNA]</scope>
</reference>
<organism evidence="2 3">
    <name type="scientific">Araneus ventricosus</name>
    <name type="common">Orbweaver spider</name>
    <name type="synonym">Epeira ventricosa</name>
    <dbReference type="NCBI Taxonomy" id="182803"/>
    <lineage>
        <taxon>Eukaryota</taxon>
        <taxon>Metazoa</taxon>
        <taxon>Ecdysozoa</taxon>
        <taxon>Arthropoda</taxon>
        <taxon>Chelicerata</taxon>
        <taxon>Arachnida</taxon>
        <taxon>Araneae</taxon>
        <taxon>Araneomorphae</taxon>
        <taxon>Entelegynae</taxon>
        <taxon>Araneoidea</taxon>
        <taxon>Araneidae</taxon>
        <taxon>Araneus</taxon>
    </lineage>
</organism>
<dbReference type="AlphaFoldDB" id="A0A4Y2MFX8"/>
<proteinExistence type="predicted"/>
<protein>
    <submittedName>
        <fullName evidence="2">Uncharacterized protein</fullName>
    </submittedName>
</protein>
<gene>
    <name evidence="2" type="ORF">AVEN_145742_1</name>
</gene>
<evidence type="ECO:0000313" key="2">
    <source>
        <dbReference type="EMBL" id="GBN26038.1"/>
    </source>
</evidence>
<accession>A0A4Y2MFX8</accession>